<dbReference type="GO" id="GO:0005829">
    <property type="term" value="C:cytosol"/>
    <property type="evidence" value="ECO:0007669"/>
    <property type="project" value="TreeGrafter"/>
</dbReference>
<feature type="binding site" evidence="3">
    <location>
        <position position="124"/>
    </location>
    <ligand>
        <name>substrate</name>
    </ligand>
</feature>
<dbReference type="Proteomes" id="UP000095003">
    <property type="component" value="Unassembled WGS sequence"/>
</dbReference>
<comment type="function">
    <text evidence="3">Catalyzes the reversible conversion of ribose-5-phosphate to ribulose 5-phosphate.</text>
</comment>
<gene>
    <name evidence="3 4" type="primary">rpiA</name>
    <name evidence="4" type="ORF">BEH84_01946</name>
</gene>
<dbReference type="GO" id="GO:0006014">
    <property type="term" value="P:D-ribose metabolic process"/>
    <property type="evidence" value="ECO:0007669"/>
    <property type="project" value="TreeGrafter"/>
</dbReference>
<keyword evidence="2 3" id="KW-0413">Isomerase</keyword>
<dbReference type="Gene3D" id="3.40.50.1360">
    <property type="match status" value="1"/>
</dbReference>
<dbReference type="NCBIfam" id="TIGR00021">
    <property type="entry name" value="rpiA"/>
    <property type="match status" value="1"/>
</dbReference>
<proteinExistence type="inferred from homology"/>
<accession>A0A1E3ARI4</accession>
<dbReference type="SUPFAM" id="SSF100950">
    <property type="entry name" value="NagB/RpiA/CoA transferase-like"/>
    <property type="match status" value="1"/>
</dbReference>
<reference evidence="4 5" key="1">
    <citation type="submission" date="2016-07" db="EMBL/GenBank/DDBJ databases">
        <title>Characterization of isolates of Eisenbergiella tayi derived from blood cultures, using whole genome sequencing.</title>
        <authorList>
            <person name="Burdz T."/>
            <person name="Wiebe D."/>
            <person name="Huynh C."/>
            <person name="Bernard K."/>
        </authorList>
    </citation>
    <scope>NUCLEOTIDE SEQUENCE [LARGE SCALE GENOMIC DNA]</scope>
    <source>
        <strain evidence="4 5">NML 120489</strain>
    </source>
</reference>
<comment type="similarity">
    <text evidence="3">Belongs to the ribose 5-phosphate isomerase family.</text>
</comment>
<dbReference type="InterPro" id="IPR004788">
    <property type="entry name" value="Ribose5P_isomerase_type_A"/>
</dbReference>
<comment type="catalytic activity">
    <reaction evidence="1 3">
        <text>aldehydo-D-ribose 5-phosphate = D-ribulose 5-phosphate</text>
        <dbReference type="Rhea" id="RHEA:14657"/>
        <dbReference type="ChEBI" id="CHEBI:58121"/>
        <dbReference type="ChEBI" id="CHEBI:58273"/>
        <dbReference type="EC" id="5.3.1.6"/>
    </reaction>
</comment>
<evidence type="ECO:0000313" key="5">
    <source>
        <dbReference type="Proteomes" id="UP000095003"/>
    </source>
</evidence>
<dbReference type="GO" id="GO:0009052">
    <property type="term" value="P:pentose-phosphate shunt, non-oxidative branch"/>
    <property type="evidence" value="ECO:0007669"/>
    <property type="project" value="UniProtKB-UniRule"/>
</dbReference>
<evidence type="ECO:0000256" key="2">
    <source>
        <dbReference type="ARBA" id="ARBA00023235"/>
    </source>
</evidence>
<dbReference type="PANTHER" id="PTHR11934:SF0">
    <property type="entry name" value="RIBOSE-5-PHOSPHATE ISOMERASE"/>
    <property type="match status" value="1"/>
</dbReference>
<dbReference type="GeneID" id="93300934"/>
<feature type="binding site" evidence="3">
    <location>
        <begin position="29"/>
        <end position="32"/>
    </location>
    <ligand>
        <name>substrate</name>
    </ligand>
</feature>
<dbReference type="FunFam" id="3.40.50.1360:FF:000001">
    <property type="entry name" value="Ribose-5-phosphate isomerase A"/>
    <property type="match status" value="1"/>
</dbReference>
<dbReference type="HAMAP" id="MF_00170">
    <property type="entry name" value="Rib_5P_isom_A"/>
    <property type="match status" value="1"/>
</dbReference>
<feature type="active site" description="Proton acceptor" evidence="3">
    <location>
        <position position="106"/>
    </location>
</feature>
<dbReference type="GO" id="GO:0004751">
    <property type="term" value="F:ribose-5-phosphate isomerase activity"/>
    <property type="evidence" value="ECO:0007669"/>
    <property type="project" value="UniProtKB-UniRule"/>
</dbReference>
<name>A0A1E3ARI4_9FIRM</name>
<comment type="subunit">
    <text evidence="3">Homodimer.</text>
</comment>
<organism evidence="4 5">
    <name type="scientific">Eisenbergiella tayi</name>
    <dbReference type="NCBI Taxonomy" id="1432052"/>
    <lineage>
        <taxon>Bacteria</taxon>
        <taxon>Bacillati</taxon>
        <taxon>Bacillota</taxon>
        <taxon>Clostridia</taxon>
        <taxon>Lachnospirales</taxon>
        <taxon>Lachnospiraceae</taxon>
        <taxon>Eisenbergiella</taxon>
    </lineage>
</organism>
<dbReference type="Gene3D" id="3.30.70.260">
    <property type="match status" value="1"/>
</dbReference>
<comment type="pathway">
    <text evidence="3">Carbohydrate degradation; pentose phosphate pathway; D-ribose 5-phosphate from D-ribulose 5-phosphate (non-oxidative stage): step 1/1.</text>
</comment>
<dbReference type="InterPro" id="IPR020672">
    <property type="entry name" value="Ribose5P_isomerase_typA_subgr"/>
</dbReference>
<evidence type="ECO:0000256" key="1">
    <source>
        <dbReference type="ARBA" id="ARBA00001713"/>
    </source>
</evidence>
<dbReference type="Pfam" id="PF06026">
    <property type="entry name" value="Rib_5-P_isom_A"/>
    <property type="match status" value="1"/>
</dbReference>
<dbReference type="PATRIC" id="fig|1432052.3.peg.2134"/>
<dbReference type="EC" id="5.3.1.6" evidence="3"/>
<dbReference type="InterPro" id="IPR037171">
    <property type="entry name" value="NagB/RpiA_transferase-like"/>
</dbReference>
<dbReference type="AlphaFoldDB" id="A0A1E3ARI4"/>
<protein>
    <recommendedName>
        <fullName evidence="3">Ribose-5-phosphate isomerase A</fullName>
        <ecNumber evidence="3">5.3.1.6</ecNumber>
    </recommendedName>
    <alternativeName>
        <fullName evidence="3">Phosphoriboisomerase A</fullName>
        <shortName evidence="3">PRI</shortName>
    </alternativeName>
</protein>
<dbReference type="RefSeq" id="WP_069157335.1">
    <property type="nucleotide sequence ID" value="NZ_DBFYTC010000119.1"/>
</dbReference>
<dbReference type="CDD" id="cd01398">
    <property type="entry name" value="RPI_A"/>
    <property type="match status" value="1"/>
</dbReference>
<dbReference type="SUPFAM" id="SSF75445">
    <property type="entry name" value="D-ribose-5-phosphate isomerase (RpiA), lid domain"/>
    <property type="match status" value="1"/>
</dbReference>
<dbReference type="EMBL" id="MCGI01000002">
    <property type="protein sequence ID" value="ODM11337.1"/>
    <property type="molecule type" value="Genomic_DNA"/>
</dbReference>
<comment type="caution">
    <text evidence="4">The sequence shown here is derived from an EMBL/GenBank/DDBJ whole genome shotgun (WGS) entry which is preliminary data.</text>
</comment>
<evidence type="ECO:0000313" key="4">
    <source>
        <dbReference type="EMBL" id="ODM11337.1"/>
    </source>
</evidence>
<feature type="binding site" evidence="3">
    <location>
        <begin position="84"/>
        <end position="87"/>
    </location>
    <ligand>
        <name>substrate</name>
    </ligand>
</feature>
<dbReference type="PANTHER" id="PTHR11934">
    <property type="entry name" value="RIBOSE-5-PHOSPHATE ISOMERASE"/>
    <property type="match status" value="1"/>
</dbReference>
<sequence>MENKEKQKKAAAMAAASYIQDQMTIGLGTGSTALYLIHEAGSMIREGRRFQAVATSEAAETLAVSLGIPVIHPEETERVDLAIDGVDEIDGSFCAVKGGGGALLREKIVAQKAEQVIWIMDESKPVKRLGTFPLPVEVLPFGAEWAAEAIRTMGGKAVCRMKDGRTFFTDNGNMILDVVMKEDTDLREAAKEIRQIPGVLETGIFDRICSRIIIGTGNGVRELVNPNPVKKNVRFEREQADGKMQESRE</sequence>
<dbReference type="NCBIfam" id="NF001924">
    <property type="entry name" value="PRK00702.1"/>
    <property type="match status" value="1"/>
</dbReference>
<dbReference type="UniPathway" id="UPA00115">
    <property type="reaction ID" value="UER00412"/>
</dbReference>
<evidence type="ECO:0000256" key="3">
    <source>
        <dbReference type="HAMAP-Rule" id="MF_00170"/>
    </source>
</evidence>
<feature type="binding site" evidence="3">
    <location>
        <begin position="97"/>
        <end position="100"/>
    </location>
    <ligand>
        <name>substrate</name>
    </ligand>
</feature>